<dbReference type="NCBIfam" id="TIGR02532">
    <property type="entry name" value="IV_pilin_GFxxxE"/>
    <property type="match status" value="1"/>
</dbReference>
<gene>
    <name evidence="2" type="ORF">PT85_10280</name>
    <name evidence="3" type="ORF">SAMN05421672_1119</name>
</gene>
<dbReference type="Pfam" id="PF07963">
    <property type="entry name" value="N_methyl"/>
    <property type="match status" value="1"/>
</dbReference>
<dbReference type="RefSeq" id="WP_039559277.1">
    <property type="nucleotide sequence ID" value="NZ_FMUP01000002.1"/>
</dbReference>
<accession>A0A0B2DDW4</accession>
<keyword evidence="4" id="KW-1185">Reference proteome</keyword>
<protein>
    <submittedName>
        <fullName evidence="2 3">Pilus assembly protein PilE</fullName>
    </submittedName>
</protein>
<reference evidence="2 4" key="1">
    <citation type="submission" date="2014-11" db="EMBL/GenBank/DDBJ databases">
        <title>Genome sequence of Pseudomonas tuomuerensis JCM 14085.</title>
        <authorList>
            <person name="Shin S.-K."/>
            <person name="Yi H."/>
        </authorList>
    </citation>
    <scope>NUCLEOTIDE SEQUENCE [LARGE SCALE GENOMIC DNA]</scope>
    <source>
        <strain evidence="2 4">JCM 14085</strain>
    </source>
</reference>
<dbReference type="SUPFAM" id="SSF54523">
    <property type="entry name" value="Pili subunits"/>
    <property type="match status" value="1"/>
</dbReference>
<sequence>MDQKGFTLLEVMIVVAIIGILAAIAYPSYQEHTLRAGRADGKAKLMEILQAQERFYSQNQRYIAALDGDPSAAPPTGLGYAADPVISDEGRYSITAAACGNGAGQGIASCVILTATPRGAQANDAACGNLTLNSRGERGRSGNGNLDACW</sequence>
<keyword evidence="1" id="KW-1133">Transmembrane helix</keyword>
<dbReference type="AlphaFoldDB" id="A0A0B2DDW4"/>
<dbReference type="GO" id="GO:0043683">
    <property type="term" value="P:type IV pilus assembly"/>
    <property type="evidence" value="ECO:0007669"/>
    <property type="project" value="InterPro"/>
</dbReference>
<dbReference type="EMBL" id="FTMC01000011">
    <property type="protein sequence ID" value="SIQ86537.1"/>
    <property type="molecule type" value="Genomic_DNA"/>
</dbReference>
<name>A0A0B2DDW4_9PSED</name>
<dbReference type="OrthoDB" id="5296638at2"/>
<feature type="transmembrane region" description="Helical" evidence="1">
    <location>
        <begin position="6"/>
        <end position="26"/>
    </location>
</feature>
<dbReference type="Pfam" id="PF16732">
    <property type="entry name" value="ComP_DUS"/>
    <property type="match status" value="1"/>
</dbReference>
<dbReference type="PATRIC" id="fig|706570.3.peg.113"/>
<evidence type="ECO:0000313" key="4">
    <source>
        <dbReference type="Proteomes" id="UP000030980"/>
    </source>
</evidence>
<dbReference type="Proteomes" id="UP000030980">
    <property type="component" value="Unassembled WGS sequence"/>
</dbReference>
<dbReference type="InterPro" id="IPR045584">
    <property type="entry name" value="Pilin-like"/>
</dbReference>
<evidence type="ECO:0000313" key="2">
    <source>
        <dbReference type="EMBL" id="KHO64579.1"/>
    </source>
</evidence>
<dbReference type="Gene3D" id="3.30.700.10">
    <property type="entry name" value="Glycoprotein, Type 4 Pilin"/>
    <property type="match status" value="1"/>
</dbReference>
<evidence type="ECO:0000313" key="5">
    <source>
        <dbReference type="Proteomes" id="UP000186079"/>
    </source>
</evidence>
<evidence type="ECO:0000313" key="3">
    <source>
        <dbReference type="EMBL" id="SIQ86537.1"/>
    </source>
</evidence>
<dbReference type="InterPro" id="IPR012902">
    <property type="entry name" value="N_methyl_site"/>
</dbReference>
<keyword evidence="1" id="KW-0472">Membrane</keyword>
<dbReference type="InterPro" id="IPR031982">
    <property type="entry name" value="PilE-like"/>
</dbReference>
<evidence type="ECO:0000256" key="1">
    <source>
        <dbReference type="SAM" id="Phobius"/>
    </source>
</evidence>
<dbReference type="PROSITE" id="PS00409">
    <property type="entry name" value="PROKAR_NTER_METHYL"/>
    <property type="match status" value="1"/>
</dbReference>
<dbReference type="EMBL" id="JTAK01000004">
    <property type="protein sequence ID" value="KHO64579.1"/>
    <property type="molecule type" value="Genomic_DNA"/>
</dbReference>
<proteinExistence type="predicted"/>
<keyword evidence="1" id="KW-0812">Transmembrane</keyword>
<dbReference type="Proteomes" id="UP000186079">
    <property type="component" value="Unassembled WGS sequence"/>
</dbReference>
<reference evidence="3 5" key="2">
    <citation type="submission" date="2017-01" db="EMBL/GenBank/DDBJ databases">
        <authorList>
            <person name="Mah S.A."/>
            <person name="Swanson W.J."/>
            <person name="Moy G.W."/>
            <person name="Vacquier V.D."/>
        </authorList>
    </citation>
    <scope>NUCLEOTIDE SEQUENCE [LARGE SCALE GENOMIC DNA]</scope>
    <source>
        <strain evidence="3 5">ATCC 29606</strain>
    </source>
</reference>
<dbReference type="PANTHER" id="PTHR30093">
    <property type="entry name" value="GENERAL SECRETION PATHWAY PROTEIN G"/>
    <property type="match status" value="1"/>
</dbReference>
<organism evidence="2 4">
    <name type="scientific">Pseudomonas flexibilis</name>
    <dbReference type="NCBI Taxonomy" id="706570"/>
    <lineage>
        <taxon>Bacteria</taxon>
        <taxon>Pseudomonadati</taxon>
        <taxon>Pseudomonadota</taxon>
        <taxon>Gammaproteobacteria</taxon>
        <taxon>Pseudomonadales</taxon>
        <taxon>Pseudomonadaceae</taxon>
        <taxon>Pseudomonas</taxon>
    </lineage>
</organism>
<dbReference type="STRING" id="706570.PT85_10280"/>
<dbReference type="PANTHER" id="PTHR30093:SF47">
    <property type="entry name" value="TYPE IV PILUS NON-CORE MINOR PILIN PILE"/>
    <property type="match status" value="1"/>
</dbReference>
<accession>A0A0B3BV93</accession>